<evidence type="ECO:0000313" key="1">
    <source>
        <dbReference type="EMBL" id="PJR17029.1"/>
    </source>
</evidence>
<accession>A0A2J0Z931</accession>
<organism evidence="1 2">
    <name type="scientific">Rhizobium meliloti</name>
    <name type="common">Ensifer meliloti</name>
    <name type="synonym">Sinorhizobium meliloti</name>
    <dbReference type="NCBI Taxonomy" id="382"/>
    <lineage>
        <taxon>Bacteria</taxon>
        <taxon>Pseudomonadati</taxon>
        <taxon>Pseudomonadota</taxon>
        <taxon>Alphaproteobacteria</taxon>
        <taxon>Hyphomicrobiales</taxon>
        <taxon>Rhizobiaceae</taxon>
        <taxon>Sinorhizobium/Ensifer group</taxon>
        <taxon>Sinorhizobium</taxon>
    </lineage>
</organism>
<dbReference type="EMBL" id="NJGD01000001">
    <property type="protein sequence ID" value="PJR17029.1"/>
    <property type="molecule type" value="Genomic_DNA"/>
</dbReference>
<comment type="caution">
    <text evidence="1">The sequence shown here is derived from an EMBL/GenBank/DDBJ whole genome shotgun (WGS) entry which is preliminary data.</text>
</comment>
<dbReference type="AlphaFoldDB" id="A0A2J0Z931"/>
<protein>
    <submittedName>
        <fullName evidence="1">Uncharacterized protein</fullName>
    </submittedName>
</protein>
<sequence>MPAEKFVHDGIKWNGGRLYRCAPVHSMQAVSEIKRNERFPSASRMQFLEWVMATSRIESIRVTMVEARSKR</sequence>
<dbReference type="Proteomes" id="UP000231987">
    <property type="component" value="Unassembled WGS sequence"/>
</dbReference>
<gene>
    <name evidence="1" type="ORF">CEJ86_02235</name>
</gene>
<reference evidence="1 2" key="1">
    <citation type="submission" date="2017-06" db="EMBL/GenBank/DDBJ databases">
        <title>Ensifer strains isolated from leguminous trees and herbs display diverse denitrification phenotypes with some acting as strong N2O sinks.</title>
        <authorList>
            <person name="Woliy K."/>
            <person name="Mania D."/>
            <person name="Bakken L.R."/>
            <person name="Frostegard A."/>
        </authorList>
    </citation>
    <scope>NUCLEOTIDE SEQUENCE [LARGE SCALE GENOMIC DNA]</scope>
    <source>
        <strain evidence="1 2">AC50a</strain>
    </source>
</reference>
<proteinExistence type="predicted"/>
<evidence type="ECO:0000313" key="2">
    <source>
        <dbReference type="Proteomes" id="UP000231987"/>
    </source>
</evidence>
<name>A0A2J0Z931_RHIML</name>